<reference evidence="2" key="1">
    <citation type="submission" date="2022-07" db="EMBL/GenBank/DDBJ databases">
        <title>Arcobacter roscoffensis sp. nov., a marine bacterium isolated from coastal seawater collected from Roscoff, France.</title>
        <authorList>
            <person name="Pascual J."/>
            <person name="Lepeaux C."/>
            <person name="Methner A."/>
            <person name="Overmann J."/>
        </authorList>
    </citation>
    <scope>NUCLEOTIDE SEQUENCE</scope>
    <source>
        <strain evidence="2">ARW1-2F2</strain>
    </source>
</reference>
<accession>A0ABY5E191</accession>
<evidence type="ECO:0000313" key="3">
    <source>
        <dbReference type="Proteomes" id="UP001060012"/>
    </source>
</evidence>
<keyword evidence="1" id="KW-0812">Transmembrane</keyword>
<evidence type="ECO:0000313" key="2">
    <source>
        <dbReference type="EMBL" id="UTJ05969.1"/>
    </source>
</evidence>
<keyword evidence="3" id="KW-1185">Reference proteome</keyword>
<gene>
    <name evidence="2" type="ORF">NJU99_12020</name>
</gene>
<dbReference type="RefSeq" id="WP_254576150.1">
    <property type="nucleotide sequence ID" value="NZ_CP100595.1"/>
</dbReference>
<feature type="transmembrane region" description="Helical" evidence="1">
    <location>
        <begin position="15"/>
        <end position="33"/>
    </location>
</feature>
<keyword evidence="1" id="KW-1133">Transmembrane helix</keyword>
<proteinExistence type="predicted"/>
<name>A0ABY5E191_9BACT</name>
<organism evidence="2 3">
    <name type="scientific">Arcobacter roscoffensis</name>
    <dbReference type="NCBI Taxonomy" id="2961520"/>
    <lineage>
        <taxon>Bacteria</taxon>
        <taxon>Pseudomonadati</taxon>
        <taxon>Campylobacterota</taxon>
        <taxon>Epsilonproteobacteria</taxon>
        <taxon>Campylobacterales</taxon>
        <taxon>Arcobacteraceae</taxon>
        <taxon>Arcobacter</taxon>
    </lineage>
</organism>
<evidence type="ECO:0000256" key="1">
    <source>
        <dbReference type="SAM" id="Phobius"/>
    </source>
</evidence>
<sequence>MVVERFSQNVINSGIFRLYIATGFFATVIFFVVNAELFTPYEMILGIIGVTVILKGISNMMLSLIISLFSLDDRKAELDFNYNEEKIDAMLNELNVQDIVKAEEKAEKQNAS</sequence>
<protein>
    <submittedName>
        <fullName evidence="2">Uncharacterized protein</fullName>
    </submittedName>
</protein>
<dbReference type="Proteomes" id="UP001060012">
    <property type="component" value="Chromosome"/>
</dbReference>
<feature type="transmembrane region" description="Helical" evidence="1">
    <location>
        <begin position="45"/>
        <end position="71"/>
    </location>
</feature>
<dbReference type="EMBL" id="CP100595">
    <property type="protein sequence ID" value="UTJ05969.1"/>
    <property type="molecule type" value="Genomic_DNA"/>
</dbReference>
<keyword evidence="1" id="KW-0472">Membrane</keyword>